<evidence type="ECO:0000256" key="2">
    <source>
        <dbReference type="ARBA" id="ARBA00023015"/>
    </source>
</evidence>
<evidence type="ECO:0000313" key="7">
    <source>
        <dbReference type="Proteomes" id="UP001185254"/>
    </source>
</evidence>
<dbReference type="RefSeq" id="WP_310066604.1">
    <property type="nucleotide sequence ID" value="NZ_JAVDQN010000002.1"/>
</dbReference>
<keyword evidence="7" id="KW-1185">Reference proteome</keyword>
<gene>
    <name evidence="6" type="ORF">J2776_002887</name>
</gene>
<comment type="caution">
    <text evidence="6">The sequence shown here is derived from an EMBL/GenBank/DDBJ whole genome shotgun (WGS) entry which is preliminary data.</text>
</comment>
<comment type="similarity">
    <text evidence="1">Belongs to the LysR transcriptional regulatory family.</text>
</comment>
<evidence type="ECO:0000259" key="5">
    <source>
        <dbReference type="PROSITE" id="PS50931"/>
    </source>
</evidence>
<protein>
    <submittedName>
        <fullName evidence="6">DNA-binding transcriptional LysR family regulator</fullName>
    </submittedName>
</protein>
<dbReference type="Proteomes" id="UP001185254">
    <property type="component" value="Unassembled WGS sequence"/>
</dbReference>
<dbReference type="Gene3D" id="1.10.10.10">
    <property type="entry name" value="Winged helix-like DNA-binding domain superfamily/Winged helix DNA-binding domain"/>
    <property type="match status" value="1"/>
</dbReference>
<dbReference type="PANTHER" id="PTHR30118">
    <property type="entry name" value="HTH-TYPE TRANSCRIPTIONAL REGULATOR LEUO-RELATED"/>
    <property type="match status" value="1"/>
</dbReference>
<sequence length="154" mass="16862">MAIQMIDGRRIDLNLLLALDVMLTELNVTRAASRLHISQPALSTQLSRLRTIFNDPLLIPTNRGMVPTALTLELRQPLGGLLDAARGLVSQAQQFDPLLDKIAFCVASSDYVQVAILVPSIRNRNDETAKATSCRDIRSCSECTTPIPFSQEGS</sequence>
<evidence type="ECO:0000256" key="4">
    <source>
        <dbReference type="ARBA" id="ARBA00023163"/>
    </source>
</evidence>
<keyword evidence="3 6" id="KW-0238">DNA-binding</keyword>
<dbReference type="PROSITE" id="PS50931">
    <property type="entry name" value="HTH_LYSR"/>
    <property type="match status" value="1"/>
</dbReference>
<evidence type="ECO:0000313" key="6">
    <source>
        <dbReference type="EMBL" id="MDR6376187.1"/>
    </source>
</evidence>
<dbReference type="InterPro" id="IPR050389">
    <property type="entry name" value="LysR-type_TF"/>
</dbReference>
<keyword evidence="4" id="KW-0804">Transcription</keyword>
<dbReference type="Pfam" id="PF00126">
    <property type="entry name" value="HTH_1"/>
    <property type="match status" value="1"/>
</dbReference>
<keyword evidence="2" id="KW-0805">Transcription regulation</keyword>
<dbReference type="PRINTS" id="PR00039">
    <property type="entry name" value="HTHLYSR"/>
</dbReference>
<proteinExistence type="inferred from homology"/>
<dbReference type="PANTHER" id="PTHR30118:SF15">
    <property type="entry name" value="TRANSCRIPTIONAL REGULATORY PROTEIN"/>
    <property type="match status" value="1"/>
</dbReference>
<reference evidence="6 7" key="1">
    <citation type="submission" date="2023-07" db="EMBL/GenBank/DDBJ databases">
        <title>Sorghum-associated microbial communities from plants grown in Nebraska, USA.</title>
        <authorList>
            <person name="Schachtman D."/>
        </authorList>
    </citation>
    <scope>NUCLEOTIDE SEQUENCE [LARGE SCALE GENOMIC DNA]</scope>
    <source>
        <strain evidence="6 7">DS1039</strain>
    </source>
</reference>
<name>A0ABU1KZ19_9BURK</name>
<feature type="domain" description="HTH lysR-type" evidence="5">
    <location>
        <begin position="11"/>
        <end position="68"/>
    </location>
</feature>
<dbReference type="GO" id="GO:0003677">
    <property type="term" value="F:DNA binding"/>
    <property type="evidence" value="ECO:0007669"/>
    <property type="project" value="UniProtKB-KW"/>
</dbReference>
<evidence type="ECO:0000256" key="1">
    <source>
        <dbReference type="ARBA" id="ARBA00009437"/>
    </source>
</evidence>
<dbReference type="InterPro" id="IPR000847">
    <property type="entry name" value="LysR_HTH_N"/>
</dbReference>
<dbReference type="InterPro" id="IPR036388">
    <property type="entry name" value="WH-like_DNA-bd_sf"/>
</dbReference>
<dbReference type="SUPFAM" id="SSF46785">
    <property type="entry name" value="Winged helix' DNA-binding domain"/>
    <property type="match status" value="1"/>
</dbReference>
<dbReference type="EMBL" id="JAVDQN010000002">
    <property type="protein sequence ID" value="MDR6376187.1"/>
    <property type="molecule type" value="Genomic_DNA"/>
</dbReference>
<dbReference type="InterPro" id="IPR036390">
    <property type="entry name" value="WH_DNA-bd_sf"/>
</dbReference>
<evidence type="ECO:0000256" key="3">
    <source>
        <dbReference type="ARBA" id="ARBA00023125"/>
    </source>
</evidence>
<accession>A0ABU1KZ19</accession>
<organism evidence="6 7">
    <name type="scientific">Paraburkholderia caledonica</name>
    <dbReference type="NCBI Taxonomy" id="134536"/>
    <lineage>
        <taxon>Bacteria</taxon>
        <taxon>Pseudomonadati</taxon>
        <taxon>Pseudomonadota</taxon>
        <taxon>Betaproteobacteria</taxon>
        <taxon>Burkholderiales</taxon>
        <taxon>Burkholderiaceae</taxon>
        <taxon>Paraburkholderia</taxon>
    </lineage>
</organism>